<evidence type="ECO:0000256" key="1">
    <source>
        <dbReference type="SAM" id="Phobius"/>
    </source>
</evidence>
<dbReference type="InterPro" id="IPR038765">
    <property type="entry name" value="Papain-like_cys_pep_sf"/>
</dbReference>
<dbReference type="InterPro" id="IPR025840">
    <property type="entry name" value="7TM_transglut"/>
</dbReference>
<feature type="transmembrane region" description="Helical" evidence="1">
    <location>
        <begin position="375"/>
        <end position="393"/>
    </location>
</feature>
<dbReference type="InterPro" id="IPR002931">
    <property type="entry name" value="Transglutaminase-like"/>
</dbReference>
<sequence length="531" mass="62017">MDRKTLIFFSILVLIPIFSLFYKLKIANLSLLPMPIEDTWNLQVFLYPKENIAFTEANFPIPKNFGQVKVHKWETQDQDMNFNFVKTKFGNMGYWEGEDWDVGHPIGYSAKVQVSPYSHNDPDSDTSKKVSEKQIDYISLKFYQPKELAEGKKILASIHPYDKDKLNAAKQIFYFVSEEVLNTSKEMRLVDTLLVRQGNAYSKSLMFSLLCRLREIPVRTVAGFDLQKVSEKSKDNKVRFTFWNEISLNGRWYHVSTSKEIFGNRAENLLPLWKRVEEKRDLGFESSTLRYSAYITQASVNRYNYKEYSEEVRETNSFLKYYSLYTLPLPLQNLFRVVILLPIGAIVLGIARNLIGIPTFGIFTPILLSMFFWETNLWFGILFFLSMILIGFFERYALDKFYLLAVPRLSILLTITVLSLILFSIWNENFSLFNNLTITLFPIVITTIFIERFSIMLIEEGVKNTLITLAGTFFIALVTYTLFLFSSLQVLFFTHPELLLIVIAIQLLLGQYKGYRLTELFRFREIFSKLQ</sequence>
<keyword evidence="1" id="KW-0472">Membrane</keyword>
<dbReference type="SUPFAM" id="SSF54001">
    <property type="entry name" value="Cysteine proteinases"/>
    <property type="match status" value="1"/>
</dbReference>
<keyword evidence="5" id="KW-1185">Reference proteome</keyword>
<dbReference type="Proteomes" id="UP000298264">
    <property type="component" value="Unassembled WGS sequence"/>
</dbReference>
<feature type="transmembrane region" description="Helical" evidence="1">
    <location>
        <begin position="6"/>
        <end position="24"/>
    </location>
</feature>
<protein>
    <submittedName>
        <fullName evidence="4">Transglutaminase</fullName>
    </submittedName>
</protein>
<dbReference type="EMBL" id="RQHV01000062">
    <property type="protein sequence ID" value="TGN06933.1"/>
    <property type="molecule type" value="Genomic_DNA"/>
</dbReference>
<dbReference type="Pfam" id="PF01841">
    <property type="entry name" value="Transglut_core"/>
    <property type="match status" value="1"/>
</dbReference>
<organism evidence="4 5">
    <name type="scientific">Leptospira ilyithenensis</name>
    <dbReference type="NCBI Taxonomy" id="2484901"/>
    <lineage>
        <taxon>Bacteria</taxon>
        <taxon>Pseudomonadati</taxon>
        <taxon>Spirochaetota</taxon>
        <taxon>Spirochaetia</taxon>
        <taxon>Leptospirales</taxon>
        <taxon>Leptospiraceae</taxon>
        <taxon>Leptospira</taxon>
    </lineage>
</organism>
<feature type="transmembrane region" description="Helical" evidence="1">
    <location>
        <begin position="432"/>
        <end position="454"/>
    </location>
</feature>
<keyword evidence="1" id="KW-0812">Transmembrane</keyword>
<dbReference type="Pfam" id="PF14402">
    <property type="entry name" value="7TM_transglut"/>
    <property type="match status" value="1"/>
</dbReference>
<feature type="transmembrane region" description="Helical" evidence="1">
    <location>
        <begin position="466"/>
        <end position="492"/>
    </location>
</feature>
<evidence type="ECO:0000259" key="2">
    <source>
        <dbReference type="Pfam" id="PF01841"/>
    </source>
</evidence>
<feature type="transmembrane region" description="Helical" evidence="1">
    <location>
        <begin position="405"/>
        <end position="426"/>
    </location>
</feature>
<dbReference type="AlphaFoldDB" id="A0A4R9LJD5"/>
<evidence type="ECO:0000313" key="4">
    <source>
        <dbReference type="EMBL" id="TGN06933.1"/>
    </source>
</evidence>
<feature type="domain" description="7 transmembrane helices usually fused to an inactive transglutaminase" evidence="3">
    <location>
        <begin position="289"/>
        <end position="526"/>
    </location>
</feature>
<evidence type="ECO:0000313" key="5">
    <source>
        <dbReference type="Proteomes" id="UP000298264"/>
    </source>
</evidence>
<dbReference type="Gene3D" id="3.10.620.30">
    <property type="match status" value="1"/>
</dbReference>
<proteinExistence type="predicted"/>
<dbReference type="OrthoDB" id="253840at2"/>
<feature type="transmembrane region" description="Helical" evidence="1">
    <location>
        <begin position="334"/>
        <end position="355"/>
    </location>
</feature>
<feature type="transmembrane region" description="Helical" evidence="1">
    <location>
        <begin position="498"/>
        <end position="515"/>
    </location>
</feature>
<evidence type="ECO:0000259" key="3">
    <source>
        <dbReference type="Pfam" id="PF14402"/>
    </source>
</evidence>
<feature type="domain" description="Transglutaminase-like" evidence="2">
    <location>
        <begin position="162"/>
        <end position="255"/>
    </location>
</feature>
<comment type="caution">
    <text evidence="4">The sequence shown here is derived from an EMBL/GenBank/DDBJ whole genome shotgun (WGS) entry which is preliminary data.</text>
</comment>
<dbReference type="RefSeq" id="WP_135765658.1">
    <property type="nucleotide sequence ID" value="NZ_RQHV01000062.1"/>
</dbReference>
<keyword evidence="1" id="KW-1133">Transmembrane helix</keyword>
<gene>
    <name evidence="4" type="ORF">EHS11_17520</name>
</gene>
<accession>A0A4R9LJD5</accession>
<name>A0A4R9LJD5_9LEPT</name>
<reference evidence="4" key="1">
    <citation type="journal article" date="2019" name="PLoS Negl. Trop. Dis.">
        <title>Revisiting the worldwide diversity of Leptospira species in the environment.</title>
        <authorList>
            <person name="Vincent A.T."/>
            <person name="Schiettekatte O."/>
            <person name="Bourhy P."/>
            <person name="Veyrier F.J."/>
            <person name="Picardeau M."/>
        </authorList>
    </citation>
    <scope>NUCLEOTIDE SEQUENCE [LARGE SCALE GENOMIC DNA]</scope>
    <source>
        <strain evidence="4">201400974</strain>
    </source>
</reference>